<evidence type="ECO:0000313" key="6">
    <source>
        <dbReference type="Proteomes" id="UP000178776"/>
    </source>
</evidence>
<dbReference type="GeneID" id="68840864"/>
<dbReference type="PROSITE" id="PS00041">
    <property type="entry name" value="HTH_ARAC_FAMILY_1"/>
    <property type="match status" value="1"/>
</dbReference>
<keyword evidence="1" id="KW-0805">Transcription regulation</keyword>
<name>A0A1D9LEI1_9NEIS</name>
<dbReference type="SUPFAM" id="SSF46689">
    <property type="entry name" value="Homeodomain-like"/>
    <property type="match status" value="1"/>
</dbReference>
<proteinExistence type="predicted"/>
<protein>
    <recommendedName>
        <fullName evidence="4">HTH araC/xylS-type domain-containing protein</fullName>
    </recommendedName>
</protein>
<dbReference type="AlphaFoldDB" id="A0A1D9LEI1"/>
<dbReference type="GO" id="GO:0005829">
    <property type="term" value="C:cytosol"/>
    <property type="evidence" value="ECO:0007669"/>
    <property type="project" value="TreeGrafter"/>
</dbReference>
<dbReference type="Proteomes" id="UP000178776">
    <property type="component" value="Chromosome"/>
</dbReference>
<evidence type="ECO:0000259" key="4">
    <source>
        <dbReference type="PROSITE" id="PS01124"/>
    </source>
</evidence>
<gene>
    <name evidence="5" type="ORF">BKX93_06535</name>
</gene>
<dbReference type="InterPro" id="IPR020449">
    <property type="entry name" value="Tscrpt_reg_AraC-type_HTH"/>
</dbReference>
<evidence type="ECO:0000256" key="3">
    <source>
        <dbReference type="ARBA" id="ARBA00023163"/>
    </source>
</evidence>
<dbReference type="Gene3D" id="1.10.10.60">
    <property type="entry name" value="Homeodomain-like"/>
    <property type="match status" value="1"/>
</dbReference>
<dbReference type="EMBL" id="CP017707">
    <property type="protein sequence ID" value="AOZ49689.1"/>
    <property type="molecule type" value="Genomic_DNA"/>
</dbReference>
<dbReference type="PANTHER" id="PTHR47894:SF4">
    <property type="entry name" value="HTH-TYPE TRANSCRIPTIONAL REGULATOR GADX"/>
    <property type="match status" value="1"/>
</dbReference>
<dbReference type="InterPro" id="IPR009057">
    <property type="entry name" value="Homeodomain-like_sf"/>
</dbReference>
<dbReference type="STRING" id="1108595.BKX93_06535"/>
<keyword evidence="3" id="KW-0804">Transcription</keyword>
<dbReference type="GO" id="GO:0003700">
    <property type="term" value="F:DNA-binding transcription factor activity"/>
    <property type="evidence" value="ECO:0007669"/>
    <property type="project" value="InterPro"/>
</dbReference>
<dbReference type="SMART" id="SM00342">
    <property type="entry name" value="HTH_ARAC"/>
    <property type="match status" value="1"/>
</dbReference>
<evidence type="ECO:0000256" key="1">
    <source>
        <dbReference type="ARBA" id="ARBA00023015"/>
    </source>
</evidence>
<dbReference type="KEGG" id="cvc:BKX93_06535"/>
<reference evidence="5 6" key="1">
    <citation type="submission" date="2016-10" db="EMBL/GenBank/DDBJ databases">
        <title>Chromobacterium muskegensis sp. nov., an insecticidal bacterium isolated from Sphagnum bogs.</title>
        <authorList>
            <person name="Sparks M.E."/>
            <person name="Blackburn M.B."/>
            <person name="Gundersen-Rindal D.E."/>
            <person name="Mitchell A."/>
            <person name="Farrar R."/>
            <person name="Kuhar D."/>
        </authorList>
    </citation>
    <scope>NUCLEOTIDE SEQUENCE [LARGE SCALE GENOMIC DNA]</scope>
    <source>
        <strain evidence="5 6">21-1</strain>
    </source>
</reference>
<dbReference type="PRINTS" id="PR00032">
    <property type="entry name" value="HTHARAC"/>
</dbReference>
<sequence length="266" mass="28922">MRDIAHRLSRIEAGEIRARLPQHMRRVPVFAPALCRVRLGGKRIRLGEREMSAGSAQLVLMPAGCELDIANLPGPDGYLADVVNLPPGLLDRFRDRHGPLLLRQRPGLELCPTMDGALQSAWSLLIDSLHGGAAPEIRQHHAEGVLLALALAGQAGPLLREQSDNLAQALKQLLMLDPAAPWSVDAAARRLNLGASTLRRRLAEEGAGFQTILEEVRMGLALQQVQSGQRPIGEIAEASGYASASRFAARFRQRYGLTPSALRRTL</sequence>
<dbReference type="InterPro" id="IPR018062">
    <property type="entry name" value="HTH_AraC-typ_CS"/>
</dbReference>
<accession>A0A1D9LEI1</accession>
<dbReference type="PANTHER" id="PTHR47894">
    <property type="entry name" value="HTH-TYPE TRANSCRIPTIONAL REGULATOR GADX"/>
    <property type="match status" value="1"/>
</dbReference>
<keyword evidence="2" id="KW-0238">DNA-binding</keyword>
<dbReference type="InterPro" id="IPR018060">
    <property type="entry name" value="HTH_AraC"/>
</dbReference>
<organism evidence="5 6">
    <name type="scientific">Chromobacterium vaccinii</name>
    <dbReference type="NCBI Taxonomy" id="1108595"/>
    <lineage>
        <taxon>Bacteria</taxon>
        <taxon>Pseudomonadati</taxon>
        <taxon>Pseudomonadota</taxon>
        <taxon>Betaproteobacteria</taxon>
        <taxon>Neisseriales</taxon>
        <taxon>Chromobacteriaceae</taxon>
        <taxon>Chromobacterium</taxon>
    </lineage>
</organism>
<dbReference type="Pfam" id="PF12833">
    <property type="entry name" value="HTH_18"/>
    <property type="match status" value="1"/>
</dbReference>
<dbReference type="PROSITE" id="PS01124">
    <property type="entry name" value="HTH_ARAC_FAMILY_2"/>
    <property type="match status" value="1"/>
</dbReference>
<dbReference type="RefSeq" id="WP_070979230.1">
    <property type="nucleotide sequence ID" value="NZ_CP017707.1"/>
</dbReference>
<feature type="domain" description="HTH araC/xylS-type" evidence="4">
    <location>
        <begin position="168"/>
        <end position="265"/>
    </location>
</feature>
<dbReference type="GO" id="GO:0000976">
    <property type="term" value="F:transcription cis-regulatory region binding"/>
    <property type="evidence" value="ECO:0007669"/>
    <property type="project" value="TreeGrafter"/>
</dbReference>
<evidence type="ECO:0000256" key="2">
    <source>
        <dbReference type="ARBA" id="ARBA00023125"/>
    </source>
</evidence>
<evidence type="ECO:0000313" key="5">
    <source>
        <dbReference type="EMBL" id="AOZ49689.1"/>
    </source>
</evidence>